<dbReference type="Proteomes" id="UP001140091">
    <property type="component" value="Unassembled WGS sequence"/>
</dbReference>
<evidence type="ECO:0000313" key="4">
    <source>
        <dbReference type="Proteomes" id="UP001140091"/>
    </source>
</evidence>
<gene>
    <name evidence="3" type="ORF">H1R20_g562</name>
</gene>
<sequence>MSDIQHWYRYFVEKQILEKVSLSFDTAYVYHYSTTLDDEVNRIWPEKWGTGKILFLVTRYAMLGSVVFDFLRDRPLYVMLPLKMCKASLLLINLMPFLSIIAAEASLWLCMYALLGAKRRYLAILMAIFATFAISCLVLMLIELTSWKAVRPIDFMQTLGYTCAYSASEVKAQAAVAVVSYIKLAWATREWKFIAYTFNDGDQ</sequence>
<organism evidence="3 4">
    <name type="scientific">Candolleomyces eurysporus</name>
    <dbReference type="NCBI Taxonomy" id="2828524"/>
    <lineage>
        <taxon>Eukaryota</taxon>
        <taxon>Fungi</taxon>
        <taxon>Dikarya</taxon>
        <taxon>Basidiomycota</taxon>
        <taxon>Agaricomycotina</taxon>
        <taxon>Agaricomycetes</taxon>
        <taxon>Agaricomycetidae</taxon>
        <taxon>Agaricales</taxon>
        <taxon>Agaricineae</taxon>
        <taxon>Psathyrellaceae</taxon>
        <taxon>Candolleomyces</taxon>
    </lineage>
</organism>
<feature type="transmembrane region" description="Helical" evidence="1">
    <location>
        <begin position="121"/>
        <end position="142"/>
    </location>
</feature>
<feature type="domain" description="DUF6533" evidence="2">
    <location>
        <begin position="25"/>
        <end position="63"/>
    </location>
</feature>
<evidence type="ECO:0000259" key="2">
    <source>
        <dbReference type="Pfam" id="PF20151"/>
    </source>
</evidence>
<comment type="caution">
    <text evidence="3">The sequence shown here is derived from an EMBL/GenBank/DDBJ whole genome shotgun (WGS) entry which is preliminary data.</text>
</comment>
<keyword evidence="1" id="KW-0812">Transmembrane</keyword>
<dbReference type="InterPro" id="IPR045340">
    <property type="entry name" value="DUF6533"/>
</dbReference>
<protein>
    <recommendedName>
        <fullName evidence="2">DUF6533 domain-containing protein</fullName>
    </recommendedName>
</protein>
<dbReference type="EMBL" id="JANBPK010000043">
    <property type="protein sequence ID" value="KAJ2936538.1"/>
    <property type="molecule type" value="Genomic_DNA"/>
</dbReference>
<keyword evidence="1" id="KW-1133">Transmembrane helix</keyword>
<feature type="transmembrane region" description="Helical" evidence="1">
    <location>
        <begin position="53"/>
        <end position="71"/>
    </location>
</feature>
<feature type="transmembrane region" description="Helical" evidence="1">
    <location>
        <begin position="91"/>
        <end position="115"/>
    </location>
</feature>
<evidence type="ECO:0000313" key="3">
    <source>
        <dbReference type="EMBL" id="KAJ2936538.1"/>
    </source>
</evidence>
<dbReference type="Pfam" id="PF20151">
    <property type="entry name" value="DUF6533"/>
    <property type="match status" value="1"/>
</dbReference>
<keyword evidence="4" id="KW-1185">Reference proteome</keyword>
<evidence type="ECO:0000256" key="1">
    <source>
        <dbReference type="SAM" id="Phobius"/>
    </source>
</evidence>
<dbReference type="AlphaFoldDB" id="A0A9W8JMD8"/>
<name>A0A9W8JMD8_9AGAR</name>
<reference evidence="3" key="1">
    <citation type="submission" date="2022-06" db="EMBL/GenBank/DDBJ databases">
        <title>Genome Sequence of Candolleomyces eurysporus.</title>
        <authorList>
            <person name="Buettner E."/>
        </authorList>
    </citation>
    <scope>NUCLEOTIDE SEQUENCE</scope>
    <source>
        <strain evidence="3">VTCC 930004</strain>
    </source>
</reference>
<dbReference type="OrthoDB" id="3022404at2759"/>
<proteinExistence type="predicted"/>
<feature type="non-terminal residue" evidence="3">
    <location>
        <position position="1"/>
    </location>
</feature>
<accession>A0A9W8JMD8</accession>
<keyword evidence="1" id="KW-0472">Membrane</keyword>